<protein>
    <submittedName>
        <fullName evidence="2">Uncharacterized protein</fullName>
    </submittedName>
</protein>
<evidence type="ECO:0000256" key="1">
    <source>
        <dbReference type="SAM" id="SignalP"/>
    </source>
</evidence>
<dbReference type="Proteomes" id="UP000218595">
    <property type="component" value="Chromosome"/>
</dbReference>
<feature type="signal peptide" evidence="1">
    <location>
        <begin position="1"/>
        <end position="21"/>
    </location>
</feature>
<evidence type="ECO:0000313" key="3">
    <source>
        <dbReference type="Proteomes" id="UP000218595"/>
    </source>
</evidence>
<dbReference type="EMBL" id="AP017423">
    <property type="protein sequence ID" value="BCX66290.1"/>
    <property type="molecule type" value="Genomic_DNA"/>
</dbReference>
<organism evidence="2 3">
    <name type="scientific">Pseudomonas izuensis</name>
    <dbReference type="NCBI Taxonomy" id="2684212"/>
    <lineage>
        <taxon>Bacteria</taxon>
        <taxon>Pseudomonadati</taxon>
        <taxon>Pseudomonadota</taxon>
        <taxon>Gammaproteobacteria</taxon>
        <taxon>Pseudomonadales</taxon>
        <taxon>Pseudomonadaceae</taxon>
        <taxon>Pseudomonas</taxon>
    </lineage>
</organism>
<sequence length="146" mass="15319">MKVVTSLALLVAAGWISVVGAAPKQIVAVPLNATTYNAGHIAQAILTPLSSSETALSLFVGGVPNGTAIPAHLYTYIYSGSCARHEPKPVYSLNRIVTDNFNEQAGIQLWKSVPLAYDSLRSGGYALVMRTSPADGNPDIFCGELG</sequence>
<gene>
    <name evidence="2" type="ORF">LAB08_R09050</name>
</gene>
<keyword evidence="1" id="KW-0732">Signal</keyword>
<proteinExistence type="predicted"/>
<reference evidence="2 3" key="1">
    <citation type="submission" date="2016-04" db="EMBL/GenBank/DDBJ databases">
        <title>Complete genome sequence of Pseudomonas sp. LAB-08 isolated from TCE contaminated aquifer soil.</title>
        <authorList>
            <person name="Dohra H."/>
            <person name="Suzuki K."/>
            <person name="Fatma A."/>
            <person name="Inuzuka Y."/>
            <person name="Honjo M."/>
            <person name="Tashiro Y."/>
            <person name="Futamata H."/>
        </authorList>
    </citation>
    <scope>NUCLEOTIDE SEQUENCE [LARGE SCALE GENOMIC DNA]</scope>
    <source>
        <strain evidence="2 3">LAB-08</strain>
    </source>
</reference>
<evidence type="ECO:0000313" key="2">
    <source>
        <dbReference type="EMBL" id="BCX66290.1"/>
    </source>
</evidence>
<feature type="chain" id="PRO_5046568614" evidence="1">
    <location>
        <begin position="22"/>
        <end position="146"/>
    </location>
</feature>
<dbReference type="RefSeq" id="WP_096513329.1">
    <property type="nucleotide sequence ID" value="NZ_AP017423.2"/>
</dbReference>
<name>A0ABM7RMN8_9PSED</name>
<accession>A0ABM7RMN8</accession>
<keyword evidence="3" id="KW-1185">Reference proteome</keyword>